<reference evidence="8 9" key="1">
    <citation type="journal article" date="2018" name="MBio">
        <title>Comparative Genomics Reveals the Core Gene Toolbox for the Fungus-Insect Symbiosis.</title>
        <authorList>
            <person name="Wang Y."/>
            <person name="Stata M."/>
            <person name="Wang W."/>
            <person name="Stajich J.E."/>
            <person name="White M.M."/>
            <person name="Moncalvo J.M."/>
        </authorList>
    </citation>
    <scope>NUCLEOTIDE SEQUENCE [LARGE SCALE GENOMIC DNA]</scope>
    <source>
        <strain evidence="8 9">SWE-8-4</strain>
    </source>
</reference>
<evidence type="ECO:0000256" key="2">
    <source>
        <dbReference type="ARBA" id="ARBA00022448"/>
    </source>
</evidence>
<keyword evidence="4 6" id="KW-1133">Transmembrane helix</keyword>
<dbReference type="PROSITE" id="PS50850">
    <property type="entry name" value="MFS"/>
    <property type="match status" value="1"/>
</dbReference>
<feature type="transmembrane region" description="Helical" evidence="6">
    <location>
        <begin position="172"/>
        <end position="196"/>
    </location>
</feature>
<keyword evidence="3 6" id="KW-0812">Transmembrane</keyword>
<dbReference type="PANTHER" id="PTHR43791:SF36">
    <property type="entry name" value="TRANSPORTER, PUTATIVE (AFU_ORTHOLOGUE AFUA_6G08340)-RELATED"/>
    <property type="match status" value="1"/>
</dbReference>
<evidence type="ECO:0000256" key="5">
    <source>
        <dbReference type="ARBA" id="ARBA00023136"/>
    </source>
</evidence>
<dbReference type="PANTHER" id="PTHR43791">
    <property type="entry name" value="PERMEASE-RELATED"/>
    <property type="match status" value="1"/>
</dbReference>
<sequence>MVTEIESQKSSLSDIKDMNVNKEIVLTPEEEILRKSYLKKIDLRILPVIVLLYFANSLDRSNIGTASINGLYSYLKFSTSQQGNVISLFTIFYLAFEAPANMLLKKTKPRVWFSFIVTAWSLSTFYLAFATSANLFILGRCLIGIFEAGFTPGIAAYLPYWYTRKELGSRMAVFFIALPLSGIVGGPIAGAIFFNFERYQGIFFIEGLATIFIGILTYFIMHDYPDTSKFFTPKEKELAVRRITGDQGLASKAKISRKQTLNAFKDWKIYVFSFICFGPNNSLILLSYFGPTIIAGMGYTNTAATFMSGIPHACGAVTMIFAILFLNRIQLSKLYLICIPVEILGACLCAFVSKPAVRLLGLCLVAAGTNPLIPASMTWMSTNAGSVPKRMVSTAIYTTIAGLAGFVSPYMFTRKYAPDYYLGHTFNLVMLALSLQAHRRQVTNFKYIYMQIFEYLCIKTTLAIAKFLNTIEFPRHLLISSIKLGQFPKPMSVGYGDSSEPENN</sequence>
<protein>
    <recommendedName>
        <fullName evidence="7">Major facilitator superfamily (MFS) profile domain-containing protein</fullName>
    </recommendedName>
</protein>
<feature type="transmembrane region" description="Helical" evidence="6">
    <location>
        <begin position="202"/>
        <end position="221"/>
    </location>
</feature>
<proteinExistence type="predicted"/>
<dbReference type="Pfam" id="PF07690">
    <property type="entry name" value="MFS_1"/>
    <property type="match status" value="1"/>
</dbReference>
<feature type="transmembrane region" description="Helical" evidence="6">
    <location>
        <begin position="135"/>
        <end position="160"/>
    </location>
</feature>
<feature type="transmembrane region" description="Helical" evidence="6">
    <location>
        <begin position="418"/>
        <end position="435"/>
    </location>
</feature>
<feature type="transmembrane region" description="Helical" evidence="6">
    <location>
        <begin position="447"/>
        <end position="468"/>
    </location>
</feature>
<feature type="transmembrane region" description="Helical" evidence="6">
    <location>
        <begin position="111"/>
        <end position="129"/>
    </location>
</feature>
<feature type="transmembrane region" description="Helical" evidence="6">
    <location>
        <begin position="309"/>
        <end position="327"/>
    </location>
</feature>
<keyword evidence="2" id="KW-0813">Transport</keyword>
<dbReference type="InterPro" id="IPR036259">
    <property type="entry name" value="MFS_trans_sf"/>
</dbReference>
<evidence type="ECO:0000256" key="4">
    <source>
        <dbReference type="ARBA" id="ARBA00022989"/>
    </source>
</evidence>
<feature type="transmembrane region" description="Helical" evidence="6">
    <location>
        <begin position="85"/>
        <end position="104"/>
    </location>
</feature>
<dbReference type="EMBL" id="MBFR01000168">
    <property type="protein sequence ID" value="PVU92288.1"/>
    <property type="molecule type" value="Genomic_DNA"/>
</dbReference>
<dbReference type="InterPro" id="IPR020846">
    <property type="entry name" value="MFS_dom"/>
</dbReference>
<accession>A0A2T9YIW9</accession>
<evidence type="ECO:0000313" key="8">
    <source>
        <dbReference type="EMBL" id="PVU92288.1"/>
    </source>
</evidence>
<evidence type="ECO:0000259" key="7">
    <source>
        <dbReference type="PROSITE" id="PS50850"/>
    </source>
</evidence>
<comment type="subcellular location">
    <subcellularLocation>
        <location evidence="1">Membrane</location>
        <topology evidence="1">Multi-pass membrane protein</topology>
    </subcellularLocation>
</comment>
<evidence type="ECO:0000256" key="3">
    <source>
        <dbReference type="ARBA" id="ARBA00022692"/>
    </source>
</evidence>
<dbReference type="SUPFAM" id="SSF103473">
    <property type="entry name" value="MFS general substrate transporter"/>
    <property type="match status" value="1"/>
</dbReference>
<feature type="transmembrane region" description="Helical" evidence="6">
    <location>
        <begin position="359"/>
        <end position="380"/>
    </location>
</feature>
<dbReference type="OrthoDB" id="2985014at2759"/>
<dbReference type="Proteomes" id="UP000245383">
    <property type="component" value="Unassembled WGS sequence"/>
</dbReference>
<comment type="caution">
    <text evidence="8">The sequence shown here is derived from an EMBL/GenBank/DDBJ whole genome shotgun (WGS) entry which is preliminary data.</text>
</comment>
<feature type="transmembrane region" description="Helical" evidence="6">
    <location>
        <begin position="334"/>
        <end position="353"/>
    </location>
</feature>
<keyword evidence="9" id="KW-1185">Reference proteome</keyword>
<dbReference type="STRING" id="133385.A0A2T9YIW9"/>
<dbReference type="GO" id="GO:0022857">
    <property type="term" value="F:transmembrane transporter activity"/>
    <property type="evidence" value="ECO:0007669"/>
    <property type="project" value="InterPro"/>
</dbReference>
<organism evidence="8 9">
    <name type="scientific">Smittium simulii</name>
    <dbReference type="NCBI Taxonomy" id="133385"/>
    <lineage>
        <taxon>Eukaryota</taxon>
        <taxon>Fungi</taxon>
        <taxon>Fungi incertae sedis</taxon>
        <taxon>Zoopagomycota</taxon>
        <taxon>Kickxellomycotina</taxon>
        <taxon>Harpellomycetes</taxon>
        <taxon>Harpellales</taxon>
        <taxon>Legeriomycetaceae</taxon>
        <taxon>Smittium</taxon>
    </lineage>
</organism>
<feature type="domain" description="Major facilitator superfamily (MFS) profile" evidence="7">
    <location>
        <begin position="45"/>
        <end position="442"/>
    </location>
</feature>
<name>A0A2T9YIW9_9FUNG</name>
<evidence type="ECO:0000313" key="9">
    <source>
        <dbReference type="Proteomes" id="UP000245383"/>
    </source>
</evidence>
<evidence type="ECO:0000256" key="1">
    <source>
        <dbReference type="ARBA" id="ARBA00004141"/>
    </source>
</evidence>
<dbReference type="Gene3D" id="1.20.1250.20">
    <property type="entry name" value="MFS general substrate transporter like domains"/>
    <property type="match status" value="2"/>
</dbReference>
<dbReference type="AlphaFoldDB" id="A0A2T9YIW9"/>
<evidence type="ECO:0000256" key="6">
    <source>
        <dbReference type="SAM" id="Phobius"/>
    </source>
</evidence>
<dbReference type="InterPro" id="IPR011701">
    <property type="entry name" value="MFS"/>
</dbReference>
<dbReference type="GO" id="GO:0016020">
    <property type="term" value="C:membrane"/>
    <property type="evidence" value="ECO:0007669"/>
    <property type="project" value="UniProtKB-SubCell"/>
</dbReference>
<gene>
    <name evidence="8" type="ORF">BB561_003942</name>
</gene>
<keyword evidence="5 6" id="KW-0472">Membrane</keyword>
<feature type="transmembrane region" description="Helical" evidence="6">
    <location>
        <begin position="392"/>
        <end position="412"/>
    </location>
</feature>
<feature type="transmembrane region" description="Helical" evidence="6">
    <location>
        <begin position="267"/>
        <end position="289"/>
    </location>
</feature>